<dbReference type="PANTHER" id="PTHR40269:SF1">
    <property type="entry name" value="OUTER MEMBRANE PROTEIN"/>
    <property type="match status" value="1"/>
</dbReference>
<feature type="region of interest" description="Disordered" evidence="1">
    <location>
        <begin position="216"/>
        <end position="237"/>
    </location>
</feature>
<dbReference type="PANTHER" id="PTHR40269">
    <property type="entry name" value="OUTER MEMBRANE PROTEIN-RELATED"/>
    <property type="match status" value="1"/>
</dbReference>
<organism evidence="2 3">
    <name type="scientific">Candidatus Defluviicoccus seviourii</name>
    <dbReference type="NCBI Taxonomy" id="2565273"/>
    <lineage>
        <taxon>Bacteria</taxon>
        <taxon>Pseudomonadati</taxon>
        <taxon>Pseudomonadota</taxon>
        <taxon>Alphaproteobacteria</taxon>
        <taxon>Rhodospirillales</taxon>
        <taxon>Rhodospirillaceae</taxon>
        <taxon>Defluviicoccus</taxon>
    </lineage>
</organism>
<comment type="caution">
    <text evidence="2">The sequence shown here is derived from an EMBL/GenBank/DDBJ whole genome shotgun (WGS) entry which is preliminary data.</text>
</comment>
<dbReference type="AlphaFoldDB" id="A0A564WFA2"/>
<feature type="region of interest" description="Disordered" evidence="1">
    <location>
        <begin position="326"/>
        <end position="515"/>
    </location>
</feature>
<feature type="compositionally biased region" description="Polar residues" evidence="1">
    <location>
        <begin position="388"/>
        <end position="397"/>
    </location>
</feature>
<evidence type="ECO:0000313" key="2">
    <source>
        <dbReference type="EMBL" id="VUX47177.1"/>
    </source>
</evidence>
<gene>
    <name evidence="2" type="ORF">DF3PA_40053</name>
</gene>
<protein>
    <recommendedName>
        <fullName evidence="4">DUF3300 domain-containing protein</fullName>
    </recommendedName>
</protein>
<dbReference type="EMBL" id="UXAT02000034">
    <property type="protein sequence ID" value="VUX47177.1"/>
    <property type="molecule type" value="Genomic_DNA"/>
</dbReference>
<feature type="compositionally biased region" description="Low complexity" evidence="1">
    <location>
        <begin position="406"/>
        <end position="419"/>
    </location>
</feature>
<evidence type="ECO:0000313" key="3">
    <source>
        <dbReference type="Proteomes" id="UP000326641"/>
    </source>
</evidence>
<sequence length="515" mass="54400">MAKLSSSQRRGRGWTAVALALMLGLLAVIASGWQSALAQANETATPDGSAAAEDLPSLVAPVALYPDPVLALVLQASTQPLQVVQAERFLEKRKKDPKLTPDPEWDKSIVGLLNYPNLIGQMNEYIDWTETVGDAVVDQLDDVQGAIQDIRWGAYNSGILVSNKQQKVVAEEDIIRILPADPKTVSIPKYDPEALLAAIEPPEVVEEELPIPAPEKAAAPAAQPAAPAATSDAPAPAPAAAPAAEAVYAPSPYTGPPMVSYAEPQTSFWESAATFAGGAVVGGLLGYAISDGDDWFDDDDHDEHGGRNINIEDSTVVVGGGRYDRDRVQNELRNRRGTTDRSRSRQQVGDLKAGDWKKGGVAPTRQTAGRGDGAARAAKKKDVRLPNAGTQRQVTEQLRQRNRGTQAARQPKAPQRAKAVGYGKREAAGGVAALQPRSETRRAANRGAQSRQGGGKPRATPASVGGGQRDGGGGLRKARGDGGGMANVGRGDRASRDGDRGRRSRGGDGGRERRR</sequence>
<keyword evidence="3" id="KW-1185">Reference proteome</keyword>
<accession>A0A564WFA2</accession>
<proteinExistence type="predicted"/>
<name>A0A564WFA2_9PROT</name>
<evidence type="ECO:0000256" key="1">
    <source>
        <dbReference type="SAM" id="MobiDB-lite"/>
    </source>
</evidence>
<feature type="compositionally biased region" description="Basic and acidic residues" evidence="1">
    <location>
        <begin position="490"/>
        <end position="515"/>
    </location>
</feature>
<dbReference type="Proteomes" id="UP000326641">
    <property type="component" value="Unassembled WGS sequence"/>
</dbReference>
<dbReference type="Pfam" id="PF11737">
    <property type="entry name" value="DUF3300"/>
    <property type="match status" value="1"/>
</dbReference>
<reference evidence="2" key="1">
    <citation type="submission" date="2018-11" db="EMBL/GenBank/DDBJ databases">
        <authorList>
            <person name="Onetto C."/>
        </authorList>
    </citation>
    <scope>NUCLEOTIDE SEQUENCE [LARGE SCALE GENOMIC DNA]</scope>
</reference>
<feature type="compositionally biased region" description="Basic and acidic residues" evidence="1">
    <location>
        <begin position="326"/>
        <end position="343"/>
    </location>
</feature>
<evidence type="ECO:0008006" key="4">
    <source>
        <dbReference type="Google" id="ProtNLM"/>
    </source>
</evidence>
<dbReference type="InterPro" id="IPR021728">
    <property type="entry name" value="DUF3300"/>
</dbReference>
<feature type="compositionally biased region" description="Gly residues" evidence="1">
    <location>
        <begin position="464"/>
        <end position="486"/>
    </location>
</feature>